<keyword evidence="2" id="KW-0418">Kinase</keyword>
<keyword evidence="3" id="KW-1185">Reference proteome</keyword>
<evidence type="ECO:0000256" key="1">
    <source>
        <dbReference type="SAM" id="Phobius"/>
    </source>
</evidence>
<organism evidence="2 3">
    <name type="scientific">Methylorubrum rhodinum</name>
    <dbReference type="NCBI Taxonomy" id="29428"/>
    <lineage>
        <taxon>Bacteria</taxon>
        <taxon>Pseudomonadati</taxon>
        <taxon>Pseudomonadota</taxon>
        <taxon>Alphaproteobacteria</taxon>
        <taxon>Hyphomicrobiales</taxon>
        <taxon>Methylobacteriaceae</taxon>
        <taxon>Methylorubrum</taxon>
    </lineage>
</organism>
<dbReference type="AlphaFoldDB" id="A0A840ZLW3"/>
<dbReference type="Gene3D" id="6.10.250.3020">
    <property type="match status" value="1"/>
</dbReference>
<evidence type="ECO:0000313" key="2">
    <source>
        <dbReference type="EMBL" id="MBB5757773.1"/>
    </source>
</evidence>
<comment type="caution">
    <text evidence="2">The sequence shown here is derived from an EMBL/GenBank/DDBJ whole genome shotgun (WGS) entry which is preliminary data.</text>
</comment>
<reference evidence="2 3" key="1">
    <citation type="submission" date="2020-08" db="EMBL/GenBank/DDBJ databases">
        <title>Genomic Encyclopedia of Type Strains, Phase IV (KMG-IV): sequencing the most valuable type-strain genomes for metagenomic binning, comparative biology and taxonomic classification.</title>
        <authorList>
            <person name="Goeker M."/>
        </authorList>
    </citation>
    <scope>NUCLEOTIDE SEQUENCE [LARGE SCALE GENOMIC DNA]</scope>
    <source>
        <strain evidence="2 3">DSM 2163</strain>
    </source>
</reference>
<dbReference type="RefSeq" id="WP_183569848.1">
    <property type="nucleotide sequence ID" value="NZ_JACHOP010000009.1"/>
</dbReference>
<dbReference type="EMBL" id="JACHOP010000009">
    <property type="protein sequence ID" value="MBB5757773.1"/>
    <property type="molecule type" value="Genomic_DNA"/>
</dbReference>
<keyword evidence="1" id="KW-1133">Transmembrane helix</keyword>
<gene>
    <name evidence="2" type="ORF">HNR00_002489</name>
</gene>
<dbReference type="GO" id="GO:0016301">
    <property type="term" value="F:kinase activity"/>
    <property type="evidence" value="ECO:0007669"/>
    <property type="project" value="UniProtKB-KW"/>
</dbReference>
<name>A0A840ZLW3_9HYPH</name>
<keyword evidence="1" id="KW-0472">Membrane</keyword>
<feature type="transmembrane region" description="Helical" evidence="1">
    <location>
        <begin position="27"/>
        <end position="48"/>
    </location>
</feature>
<keyword evidence="2" id="KW-0808">Transferase</keyword>
<proteinExistence type="predicted"/>
<dbReference type="Proteomes" id="UP000583454">
    <property type="component" value="Unassembled WGS sequence"/>
</dbReference>
<sequence>MRTPSPAGGARPPPIAKARALLDEFDAWRWVLAIVTLTLTLTTFALALNTGQAHLRHASQQRLIIAEAVLRAAVERDQYLPAVLALDTEVRALLGDLEAPHRVAAVNAKFEAIARTSHVAAIDLLVTGHGDVPMAAVAFAASLWMPDTRRYGYLDGNGRMSG</sequence>
<protein>
    <submittedName>
        <fullName evidence="2">C4-dicarboxylate-specific signal transduction histidine kinase</fullName>
    </submittedName>
</protein>
<accession>A0A840ZLW3</accession>
<evidence type="ECO:0000313" key="3">
    <source>
        <dbReference type="Proteomes" id="UP000583454"/>
    </source>
</evidence>
<keyword evidence="1" id="KW-0812">Transmembrane</keyword>